<name>A0A368GV87_ANCCA</name>
<evidence type="ECO:0000313" key="3">
    <source>
        <dbReference type="Proteomes" id="UP000252519"/>
    </source>
</evidence>
<feature type="signal peptide" evidence="1">
    <location>
        <begin position="1"/>
        <end position="16"/>
    </location>
</feature>
<keyword evidence="1" id="KW-0732">Signal</keyword>
<sequence>MMKIFVLAALAVAVFANWNGEIPDVPGISATSMDQLRQMMTPRPATKEEFKQKMEQWLSGLSETEKAAAEAFREQMGQKHINGHTETTD</sequence>
<dbReference type="AlphaFoldDB" id="A0A368GV87"/>
<dbReference type="Proteomes" id="UP000252519">
    <property type="component" value="Unassembled WGS sequence"/>
</dbReference>
<evidence type="ECO:0000256" key="1">
    <source>
        <dbReference type="SAM" id="SignalP"/>
    </source>
</evidence>
<reference evidence="2 3" key="1">
    <citation type="submission" date="2014-10" db="EMBL/GenBank/DDBJ databases">
        <title>Draft genome of the hookworm Ancylostoma caninum.</title>
        <authorList>
            <person name="Mitreva M."/>
        </authorList>
    </citation>
    <scope>NUCLEOTIDE SEQUENCE [LARGE SCALE GENOMIC DNA]</scope>
    <source>
        <strain evidence="2 3">Baltimore</strain>
    </source>
</reference>
<evidence type="ECO:0008006" key="4">
    <source>
        <dbReference type="Google" id="ProtNLM"/>
    </source>
</evidence>
<evidence type="ECO:0000313" key="2">
    <source>
        <dbReference type="EMBL" id="RCN48271.1"/>
    </source>
</evidence>
<accession>A0A368GV87</accession>
<feature type="chain" id="PRO_5016737403" description="SXP/RAL-2 family protein Ani s 5-like cation-binding domain-containing protein" evidence="1">
    <location>
        <begin position="17"/>
        <end position="89"/>
    </location>
</feature>
<comment type="caution">
    <text evidence="2">The sequence shown here is derived from an EMBL/GenBank/DDBJ whole genome shotgun (WGS) entry which is preliminary data.</text>
</comment>
<protein>
    <recommendedName>
        <fullName evidence="4">SXP/RAL-2 family protein Ani s 5-like cation-binding domain-containing protein</fullName>
    </recommendedName>
</protein>
<proteinExistence type="predicted"/>
<keyword evidence="3" id="KW-1185">Reference proteome</keyword>
<dbReference type="EMBL" id="JOJR01000049">
    <property type="protein sequence ID" value="RCN48271.1"/>
    <property type="molecule type" value="Genomic_DNA"/>
</dbReference>
<dbReference type="OrthoDB" id="5855256at2759"/>
<gene>
    <name evidence="2" type="ORF">ANCCAN_05686</name>
</gene>
<organism evidence="2 3">
    <name type="scientific">Ancylostoma caninum</name>
    <name type="common">Dog hookworm</name>
    <dbReference type="NCBI Taxonomy" id="29170"/>
    <lineage>
        <taxon>Eukaryota</taxon>
        <taxon>Metazoa</taxon>
        <taxon>Ecdysozoa</taxon>
        <taxon>Nematoda</taxon>
        <taxon>Chromadorea</taxon>
        <taxon>Rhabditida</taxon>
        <taxon>Rhabditina</taxon>
        <taxon>Rhabditomorpha</taxon>
        <taxon>Strongyloidea</taxon>
        <taxon>Ancylostomatidae</taxon>
        <taxon>Ancylostomatinae</taxon>
        <taxon>Ancylostoma</taxon>
    </lineage>
</organism>